<proteinExistence type="predicted"/>
<evidence type="ECO:0000313" key="3">
    <source>
        <dbReference type="Proteomes" id="UP000594707"/>
    </source>
</evidence>
<protein>
    <submittedName>
        <fullName evidence="2">Uncharacterized protein</fullName>
    </submittedName>
</protein>
<accession>A0A7S9WVU4</accession>
<reference evidence="2 3" key="1">
    <citation type="journal article" date="2018" name="Emerg. Microbes Infect.">
        <title>Genomic analysis of oral Campylobacter concisus strains identified a potential bacterial molecular marker associated with active Crohn's disease.</title>
        <authorList>
            <person name="Liu F."/>
            <person name="Ma R."/>
            <person name="Tay C.Y.A."/>
            <person name="Octavia S."/>
            <person name="Lan R."/>
            <person name="Chung H.K.L."/>
            <person name="Riordan S.M."/>
            <person name="Grimm M.C."/>
            <person name="Leong R.W."/>
            <person name="Tanaka M.M."/>
            <person name="Connor S."/>
            <person name="Zhang L."/>
        </authorList>
    </citation>
    <scope>NUCLEOTIDE SEQUENCE [LARGE SCALE GENOMIC DNA]</scope>
    <source>
        <strain evidence="2 3">P13UCO-S1</strain>
    </source>
</reference>
<dbReference type="Proteomes" id="UP000594707">
    <property type="component" value="Chromosome"/>
</dbReference>
<gene>
    <name evidence="2" type="ORF">CVT08_07355</name>
</gene>
<evidence type="ECO:0000256" key="1">
    <source>
        <dbReference type="SAM" id="MobiDB-lite"/>
    </source>
</evidence>
<evidence type="ECO:0000313" key="2">
    <source>
        <dbReference type="EMBL" id="QPH95227.1"/>
    </source>
</evidence>
<dbReference type="AlphaFoldDB" id="A0A7S9WVU4"/>
<name>A0A7S9WVU4_9BACT</name>
<dbReference type="RefSeq" id="WP_046159430.1">
    <property type="nucleotide sequence ID" value="NZ_CP060705.1"/>
</dbReference>
<feature type="region of interest" description="Disordered" evidence="1">
    <location>
        <begin position="1"/>
        <end position="33"/>
    </location>
</feature>
<organism evidence="2 3">
    <name type="scientific">Campylobacter concisus</name>
    <dbReference type="NCBI Taxonomy" id="199"/>
    <lineage>
        <taxon>Bacteria</taxon>
        <taxon>Pseudomonadati</taxon>
        <taxon>Campylobacterota</taxon>
        <taxon>Epsilonproteobacteria</taxon>
        <taxon>Campylobacterales</taxon>
        <taxon>Campylobacteraceae</taxon>
        <taxon>Campylobacter</taxon>
    </lineage>
</organism>
<sequence>MGTSSIFNGRNDRNPLLPEDYNPNQDEDTDVTEPVKWKTVKSDMSKFVKSGGTYSSAKHIARQYVKAAGGARSLASQSYSGRKAGGNLGNFFNGIVTNGVKVTFKNLGIEYEGKSVEAIFSRLVDVIAPNSSTKEDIVAKEATQAALSKVFDYVENNSMDIDSLNNMSIELMHEALKEYVGAYIWITMMKDLGSRLEMYITNADDSYATECEFKDMIMGIVDVEFNKQGNIINKNISSTIRDMHECCLKVMEGIL</sequence>
<dbReference type="EMBL" id="CP060705">
    <property type="protein sequence ID" value="QPH95227.1"/>
    <property type="molecule type" value="Genomic_DNA"/>
</dbReference>